<dbReference type="InterPro" id="IPR015421">
    <property type="entry name" value="PyrdxlP-dep_Trfase_major"/>
</dbReference>
<sequence length="382" mass="41105">MEQIYLDHAATTPISKEVLETMNEASLNAFGNPSSIHSFGRNARKLLDDARAVIANAIGAKEKEIIFTSGGTESDNLALIGTALKNKARGKHIITTTAEHHAILHAAQFLETEGFDVTYLPVSETGTVSPDDLKAALRDDTILVSIMFANNETGVIQPITELSNILEDHGAYFHVDAVQAFGTFEINVKELGIDLLSVSGHKISGPKGIGFLYAGENVAFAPLSYGGEQERKHRAGTENTPGIAGLAKAVELAAAHRAENRAKYRSCRDTFIKRLTEEEIEYSVNGNLDELIPSTVNISFPGTNVEQLLVNFDLSGIAAASGSACTAGSHEPSHVLVAMFGTEDERTKNSVRFSFGSLNTEEQAAEAAGRIAKIVRRLAKRR</sequence>
<comment type="similarity">
    <text evidence="2">Belongs to the class-V pyridoxal-phosphate-dependent aminotransferase family. NifS/IscS subfamily.</text>
</comment>
<dbReference type="Gene3D" id="3.40.640.10">
    <property type="entry name" value="Type I PLP-dependent aspartate aminotransferase-like (Major domain)"/>
    <property type="match status" value="1"/>
</dbReference>
<organism evidence="12 13">
    <name type="scientific">Aciduricibacillus chroicocephali</name>
    <dbReference type="NCBI Taxonomy" id="3054939"/>
    <lineage>
        <taxon>Bacteria</taxon>
        <taxon>Bacillati</taxon>
        <taxon>Bacillota</taxon>
        <taxon>Bacilli</taxon>
        <taxon>Bacillales</taxon>
        <taxon>Bacillaceae</taxon>
        <taxon>Aciduricibacillus</taxon>
    </lineage>
</organism>
<keyword evidence="8" id="KW-0411">Iron-sulfur</keyword>
<gene>
    <name evidence="12" type="ORF">QR721_08320</name>
</gene>
<evidence type="ECO:0000313" key="13">
    <source>
        <dbReference type="Proteomes" id="UP001180087"/>
    </source>
</evidence>
<dbReference type="SUPFAM" id="SSF53383">
    <property type="entry name" value="PLP-dependent transferases"/>
    <property type="match status" value="1"/>
</dbReference>
<feature type="domain" description="Aminotransferase class V" evidence="11">
    <location>
        <begin position="4"/>
        <end position="363"/>
    </location>
</feature>
<evidence type="ECO:0000256" key="2">
    <source>
        <dbReference type="ARBA" id="ARBA00006490"/>
    </source>
</evidence>
<dbReference type="InterPro" id="IPR015424">
    <property type="entry name" value="PyrdxlP-dep_Trfase"/>
</dbReference>
<evidence type="ECO:0000256" key="5">
    <source>
        <dbReference type="ARBA" id="ARBA00022723"/>
    </source>
</evidence>
<dbReference type="InterPro" id="IPR016454">
    <property type="entry name" value="Cysteine_dSase"/>
</dbReference>
<dbReference type="PANTHER" id="PTHR11601:SF34">
    <property type="entry name" value="CYSTEINE DESULFURASE"/>
    <property type="match status" value="1"/>
</dbReference>
<dbReference type="Proteomes" id="UP001180087">
    <property type="component" value="Chromosome"/>
</dbReference>
<keyword evidence="13" id="KW-1185">Reference proteome</keyword>
<reference evidence="12" key="1">
    <citation type="submission" date="2023-06" db="EMBL/GenBank/DDBJ databases">
        <title>A Treasure from Seagulls: Isolation and Description of Aciduricobacillus qingdaonensis gen. nov., sp. nov., a Rare Obligately Uric Acid-utilizing Member in the Family Bacillaceae.</title>
        <authorList>
            <person name="Liu W."/>
            <person name="Wang B."/>
        </authorList>
    </citation>
    <scope>NUCLEOTIDE SEQUENCE</scope>
    <source>
        <strain evidence="12">44XB</strain>
    </source>
</reference>
<evidence type="ECO:0000313" key="12">
    <source>
        <dbReference type="EMBL" id="WLV23654.1"/>
    </source>
</evidence>
<dbReference type="Gene3D" id="1.10.260.50">
    <property type="match status" value="1"/>
</dbReference>
<dbReference type="PROSITE" id="PS00595">
    <property type="entry name" value="AA_TRANSFER_CLASS_5"/>
    <property type="match status" value="1"/>
</dbReference>
<dbReference type="PIRSF" id="PIRSF005572">
    <property type="entry name" value="NifS"/>
    <property type="match status" value="1"/>
</dbReference>
<proteinExistence type="inferred from homology"/>
<dbReference type="EC" id="2.8.1.7" evidence="3"/>
<dbReference type="EMBL" id="CP129113">
    <property type="protein sequence ID" value="WLV23654.1"/>
    <property type="molecule type" value="Genomic_DNA"/>
</dbReference>
<dbReference type="InterPro" id="IPR020578">
    <property type="entry name" value="Aminotrans_V_PyrdxlP_BS"/>
</dbReference>
<evidence type="ECO:0000256" key="3">
    <source>
        <dbReference type="ARBA" id="ARBA00012239"/>
    </source>
</evidence>
<evidence type="ECO:0000256" key="8">
    <source>
        <dbReference type="ARBA" id="ARBA00023014"/>
    </source>
</evidence>
<comment type="catalytic activity">
    <reaction evidence="9">
        <text>(sulfur carrier)-H + L-cysteine = (sulfur carrier)-SH + L-alanine</text>
        <dbReference type="Rhea" id="RHEA:43892"/>
        <dbReference type="Rhea" id="RHEA-COMP:14737"/>
        <dbReference type="Rhea" id="RHEA-COMP:14739"/>
        <dbReference type="ChEBI" id="CHEBI:29917"/>
        <dbReference type="ChEBI" id="CHEBI:35235"/>
        <dbReference type="ChEBI" id="CHEBI:57972"/>
        <dbReference type="ChEBI" id="CHEBI:64428"/>
        <dbReference type="EC" id="2.8.1.7"/>
    </reaction>
</comment>
<keyword evidence="7" id="KW-0408">Iron</keyword>
<evidence type="ECO:0000256" key="1">
    <source>
        <dbReference type="ARBA" id="ARBA00001933"/>
    </source>
</evidence>
<dbReference type="Pfam" id="PF00266">
    <property type="entry name" value="Aminotran_5"/>
    <property type="match status" value="1"/>
</dbReference>
<comment type="cofactor">
    <cofactor evidence="1 10">
        <name>pyridoxal 5'-phosphate</name>
        <dbReference type="ChEBI" id="CHEBI:597326"/>
    </cofactor>
</comment>
<keyword evidence="5" id="KW-0479">Metal-binding</keyword>
<dbReference type="InterPro" id="IPR000192">
    <property type="entry name" value="Aminotrans_V_dom"/>
</dbReference>
<name>A0ABY9KRW8_9BACI</name>
<keyword evidence="6" id="KW-0663">Pyridoxal phosphate</keyword>
<evidence type="ECO:0000256" key="10">
    <source>
        <dbReference type="RuleBase" id="RU004504"/>
    </source>
</evidence>
<evidence type="ECO:0000256" key="4">
    <source>
        <dbReference type="ARBA" id="ARBA00022679"/>
    </source>
</evidence>
<dbReference type="PANTHER" id="PTHR11601">
    <property type="entry name" value="CYSTEINE DESULFURYLASE FAMILY MEMBER"/>
    <property type="match status" value="1"/>
</dbReference>
<dbReference type="NCBIfam" id="NF002806">
    <property type="entry name" value="PRK02948.1"/>
    <property type="match status" value="1"/>
</dbReference>
<evidence type="ECO:0000256" key="7">
    <source>
        <dbReference type="ARBA" id="ARBA00023004"/>
    </source>
</evidence>
<evidence type="ECO:0000256" key="9">
    <source>
        <dbReference type="ARBA" id="ARBA00050776"/>
    </source>
</evidence>
<evidence type="ECO:0000256" key="6">
    <source>
        <dbReference type="ARBA" id="ARBA00022898"/>
    </source>
</evidence>
<dbReference type="RefSeq" id="WP_348025875.1">
    <property type="nucleotide sequence ID" value="NZ_CP129113.1"/>
</dbReference>
<protein>
    <recommendedName>
        <fullName evidence="3">cysteine desulfurase</fullName>
        <ecNumber evidence="3">2.8.1.7</ecNumber>
    </recommendedName>
</protein>
<evidence type="ECO:0000259" key="11">
    <source>
        <dbReference type="Pfam" id="PF00266"/>
    </source>
</evidence>
<keyword evidence="4" id="KW-0808">Transferase</keyword>
<accession>A0ABY9KRW8</accession>
<dbReference type="InterPro" id="IPR015422">
    <property type="entry name" value="PyrdxlP-dep_Trfase_small"/>
</dbReference>
<dbReference type="Gene3D" id="3.90.1150.10">
    <property type="entry name" value="Aspartate Aminotransferase, domain 1"/>
    <property type="match status" value="1"/>
</dbReference>